<sequence>MTTSLLITLDGEPLHDSETLGYGRTGVVISRDHSAVKLPLRHPWSSDSDVQSNMEVIEHEPSVYRRFFKSFPKDQVDGIVPCLGVRPNATQLTYMENGDLRAYLEKNQPSRAVQIQWFRQMARALEQIMINVFLSPILLRSTRNVLLDSDLSINIFDLSEESLLPLTNYTKFDFDLCNNGIPKDGRALWPLRNSLHRSDGLWLGPIIENSWAEGGFQNAHHVLEQDNRLWLNTRLPISSWPYPNHVKNSVVML</sequence>
<evidence type="ECO:0008006" key="3">
    <source>
        <dbReference type="Google" id="ProtNLM"/>
    </source>
</evidence>
<gene>
    <name evidence="1" type="ORF">BDV28DRAFT_160117</name>
</gene>
<protein>
    <recommendedName>
        <fullName evidence="3">Protein kinase domain-containing protein</fullName>
    </recommendedName>
</protein>
<dbReference type="InterPro" id="IPR011009">
    <property type="entry name" value="Kinase-like_dom_sf"/>
</dbReference>
<name>A0A5N6YWR3_9EURO</name>
<evidence type="ECO:0000313" key="1">
    <source>
        <dbReference type="EMBL" id="KAE8349882.1"/>
    </source>
</evidence>
<proteinExistence type="predicted"/>
<dbReference type="SUPFAM" id="SSF56112">
    <property type="entry name" value="Protein kinase-like (PK-like)"/>
    <property type="match status" value="1"/>
</dbReference>
<organism evidence="1 2">
    <name type="scientific">Aspergillus coremiiformis</name>
    <dbReference type="NCBI Taxonomy" id="138285"/>
    <lineage>
        <taxon>Eukaryota</taxon>
        <taxon>Fungi</taxon>
        <taxon>Dikarya</taxon>
        <taxon>Ascomycota</taxon>
        <taxon>Pezizomycotina</taxon>
        <taxon>Eurotiomycetes</taxon>
        <taxon>Eurotiomycetidae</taxon>
        <taxon>Eurotiales</taxon>
        <taxon>Aspergillaceae</taxon>
        <taxon>Aspergillus</taxon>
        <taxon>Aspergillus subgen. Circumdati</taxon>
    </lineage>
</organism>
<keyword evidence="2" id="KW-1185">Reference proteome</keyword>
<dbReference type="OrthoDB" id="1668230at2759"/>
<dbReference type="Proteomes" id="UP000327118">
    <property type="component" value="Unassembled WGS sequence"/>
</dbReference>
<dbReference type="Gene3D" id="1.10.510.10">
    <property type="entry name" value="Transferase(Phosphotransferase) domain 1"/>
    <property type="match status" value="1"/>
</dbReference>
<accession>A0A5N6YWR3</accession>
<dbReference type="AlphaFoldDB" id="A0A5N6YWR3"/>
<reference evidence="2" key="1">
    <citation type="submission" date="2019-04" db="EMBL/GenBank/DDBJ databases">
        <title>Friends and foes A comparative genomics studyof 23 Aspergillus species from section Flavi.</title>
        <authorList>
            <consortium name="DOE Joint Genome Institute"/>
            <person name="Kjaerbolling I."/>
            <person name="Vesth T."/>
            <person name="Frisvad J.C."/>
            <person name="Nybo J.L."/>
            <person name="Theobald S."/>
            <person name="Kildgaard S."/>
            <person name="Isbrandt T."/>
            <person name="Kuo A."/>
            <person name="Sato A."/>
            <person name="Lyhne E.K."/>
            <person name="Kogle M.E."/>
            <person name="Wiebenga A."/>
            <person name="Kun R.S."/>
            <person name="Lubbers R.J."/>
            <person name="Makela M.R."/>
            <person name="Barry K."/>
            <person name="Chovatia M."/>
            <person name="Clum A."/>
            <person name="Daum C."/>
            <person name="Haridas S."/>
            <person name="He G."/>
            <person name="LaButti K."/>
            <person name="Lipzen A."/>
            <person name="Mondo S."/>
            <person name="Riley R."/>
            <person name="Salamov A."/>
            <person name="Simmons B.A."/>
            <person name="Magnuson J.K."/>
            <person name="Henrissat B."/>
            <person name="Mortensen U.H."/>
            <person name="Larsen T.O."/>
            <person name="Devries R.P."/>
            <person name="Grigoriev I.V."/>
            <person name="Machida M."/>
            <person name="Baker S.E."/>
            <person name="Andersen M.R."/>
        </authorList>
    </citation>
    <scope>NUCLEOTIDE SEQUENCE [LARGE SCALE GENOMIC DNA]</scope>
    <source>
        <strain evidence="2">CBS 553.77</strain>
    </source>
</reference>
<dbReference type="EMBL" id="ML739266">
    <property type="protein sequence ID" value="KAE8349882.1"/>
    <property type="molecule type" value="Genomic_DNA"/>
</dbReference>
<evidence type="ECO:0000313" key="2">
    <source>
        <dbReference type="Proteomes" id="UP000327118"/>
    </source>
</evidence>